<name>A0A382I5V6_9ZZZZ</name>
<organism evidence="1">
    <name type="scientific">marine metagenome</name>
    <dbReference type="NCBI Taxonomy" id="408172"/>
    <lineage>
        <taxon>unclassified sequences</taxon>
        <taxon>metagenomes</taxon>
        <taxon>ecological metagenomes</taxon>
    </lineage>
</organism>
<proteinExistence type="predicted"/>
<reference evidence="1" key="1">
    <citation type="submission" date="2018-05" db="EMBL/GenBank/DDBJ databases">
        <authorList>
            <person name="Lanie J.A."/>
            <person name="Ng W.-L."/>
            <person name="Kazmierczak K.M."/>
            <person name="Andrzejewski T.M."/>
            <person name="Davidsen T.M."/>
            <person name="Wayne K.J."/>
            <person name="Tettelin H."/>
            <person name="Glass J.I."/>
            <person name="Rusch D."/>
            <person name="Podicherti R."/>
            <person name="Tsui H.-C.T."/>
            <person name="Winkler M.E."/>
        </authorList>
    </citation>
    <scope>NUCLEOTIDE SEQUENCE</scope>
</reference>
<dbReference type="EMBL" id="UINC01065355">
    <property type="protein sequence ID" value="SVB94928.1"/>
    <property type="molecule type" value="Genomic_DNA"/>
</dbReference>
<evidence type="ECO:0000313" key="1">
    <source>
        <dbReference type="EMBL" id="SVB94928.1"/>
    </source>
</evidence>
<feature type="non-terminal residue" evidence="1">
    <location>
        <position position="1"/>
    </location>
</feature>
<accession>A0A382I5V6</accession>
<sequence length="207" mass="23541">WSHSVIDATKYNELSDIKKKDLSKLFFNDSYWFDQMACSSPRIVFFVGKKRECIKASKSFWMGLNMELEDKNSSEDIGTAMNKLVYLYERAKTSNKVTIPYRPENGKALVINLDKIDRNTLTEQCGGGLFLETYVQDLSQLSSIIQQNDQTLSYFGFDKSTLINFISGLNGNGLDRVVPIGSALNFSPVWDGYDLLTELTKRVQILN</sequence>
<protein>
    <submittedName>
        <fullName evidence="1">Uncharacterized protein</fullName>
    </submittedName>
</protein>
<dbReference type="AlphaFoldDB" id="A0A382I5V6"/>
<gene>
    <name evidence="1" type="ORF">METZ01_LOCUS247782</name>
</gene>